<evidence type="ECO:0000313" key="4">
    <source>
        <dbReference type="Proteomes" id="UP000295293"/>
    </source>
</evidence>
<gene>
    <name evidence="3" type="ORF">DFR29_109122</name>
</gene>
<name>A0A4R6YU75_9GAMM</name>
<evidence type="ECO:0000313" key="3">
    <source>
        <dbReference type="EMBL" id="TDR42066.1"/>
    </source>
</evidence>
<protein>
    <submittedName>
        <fullName evidence="3">Uncharacterized protein</fullName>
    </submittedName>
</protein>
<dbReference type="AlphaFoldDB" id="A0A4R6YU75"/>
<keyword evidence="2" id="KW-1133">Transmembrane helix</keyword>
<keyword evidence="2" id="KW-0472">Membrane</keyword>
<feature type="transmembrane region" description="Helical" evidence="2">
    <location>
        <begin position="161"/>
        <end position="179"/>
    </location>
</feature>
<feature type="region of interest" description="Disordered" evidence="1">
    <location>
        <begin position="798"/>
        <end position="817"/>
    </location>
</feature>
<feature type="transmembrane region" description="Helical" evidence="2">
    <location>
        <begin position="312"/>
        <end position="330"/>
    </location>
</feature>
<evidence type="ECO:0000256" key="1">
    <source>
        <dbReference type="SAM" id="MobiDB-lite"/>
    </source>
</evidence>
<feature type="transmembrane region" description="Helical" evidence="2">
    <location>
        <begin position="120"/>
        <end position="141"/>
    </location>
</feature>
<keyword evidence="4" id="KW-1185">Reference proteome</keyword>
<evidence type="ECO:0000256" key="2">
    <source>
        <dbReference type="SAM" id="Phobius"/>
    </source>
</evidence>
<dbReference type="Proteomes" id="UP000295293">
    <property type="component" value="Unassembled WGS sequence"/>
</dbReference>
<dbReference type="OrthoDB" id="176190at2"/>
<feature type="transmembrane region" description="Helical" evidence="2">
    <location>
        <begin position="260"/>
        <end position="278"/>
    </location>
</feature>
<dbReference type="RefSeq" id="WP_133819559.1">
    <property type="nucleotide sequence ID" value="NZ_SNZH01000009.1"/>
</dbReference>
<dbReference type="EMBL" id="SNZH01000009">
    <property type="protein sequence ID" value="TDR42066.1"/>
    <property type="molecule type" value="Genomic_DNA"/>
</dbReference>
<sequence length="817" mass="87813">MSAKNPRPTPHARPVTAVDLAAAALAGLLFLVASVRFGGSVAGDELDPSWTMVLRWASMHGLRWGSDIAFTYGPLGYLSPLNACDPNSYGTFVATQIALAVAAAFLFANAWLVQRWPERIVLAAAAVFAAPLLAADPVWLAMPVFALAGMHAHAAAGRRRALWLLLVVAALYASTILLIKMSTLLLIVAWWLAATVVLLRARLQRHAAAWLLLVPACSLSLWIASGQRFSDLLSFVATVYEISRGYSGAMGFFPPLRFDLYGLAVLGCIGGIGLWAAWRARHDLARLACIALCGLAIFVAWRAGFTRADTHIAIFAVTAWLVLPLLPAMTTAAPPWLRAMSLGLALAVVPLADRTVNAGASHKPGDMAVASLGVLAHNAFLLVHPLTYRPALDAELDRQRMRLDLPQTRAIVGKRSVDLAGTQQGVVIINGFAYRPSPVFQGYGAYTPRLQQLNAAAYSGPQRTDFVLLAYSPIDSNLPSSENALAFTTLYRNYHPVLVEKSYLLLEKDAASTPPQPPAQAGWQQTTWGEWIALPSTAESVAVLAVRSELSLAGKAMAILLREPGQFIELELADGTVQRFRLVRGAASGSFLVSPLVQSLDDYVRLFVGADLPAVRRFRLLPQSEALGALFASDIQWNLTQLPRRPRVELPPEMTEALFPGFSHRPQAWSAGVRTMDVDGRRVLFMHSPAQLTFKPGPGGYIVSGEIGIVPNAFTSAGCSGSDGVEARVSGSTGRTFAYSYNPFADAALRPARPFELGPVDVGADGILRIDMAPGPASNSDCDWSYLRDVKIRAVEGANPLPADLPSGGSKEDSRQF</sequence>
<feature type="transmembrane region" description="Helical" evidence="2">
    <location>
        <begin position="207"/>
        <end position="224"/>
    </location>
</feature>
<comment type="caution">
    <text evidence="3">The sequence shown here is derived from an EMBL/GenBank/DDBJ whole genome shotgun (WGS) entry which is preliminary data.</text>
</comment>
<organism evidence="3 4">
    <name type="scientific">Tahibacter aquaticus</name>
    <dbReference type="NCBI Taxonomy" id="520092"/>
    <lineage>
        <taxon>Bacteria</taxon>
        <taxon>Pseudomonadati</taxon>
        <taxon>Pseudomonadota</taxon>
        <taxon>Gammaproteobacteria</taxon>
        <taxon>Lysobacterales</taxon>
        <taxon>Rhodanobacteraceae</taxon>
        <taxon>Tahibacter</taxon>
    </lineage>
</organism>
<feature type="transmembrane region" description="Helical" evidence="2">
    <location>
        <begin position="89"/>
        <end position="113"/>
    </location>
</feature>
<keyword evidence="2" id="KW-0812">Transmembrane</keyword>
<proteinExistence type="predicted"/>
<accession>A0A4R6YU75</accession>
<reference evidence="3 4" key="1">
    <citation type="submission" date="2019-03" db="EMBL/GenBank/DDBJ databases">
        <title>Genomic Encyclopedia of Type Strains, Phase IV (KMG-IV): sequencing the most valuable type-strain genomes for metagenomic binning, comparative biology and taxonomic classification.</title>
        <authorList>
            <person name="Goeker M."/>
        </authorList>
    </citation>
    <scope>NUCLEOTIDE SEQUENCE [LARGE SCALE GENOMIC DNA]</scope>
    <source>
        <strain evidence="3 4">DSM 21667</strain>
    </source>
</reference>